<comment type="caution">
    <text evidence="3">The sequence shown here is derived from an EMBL/GenBank/DDBJ whole genome shotgun (WGS) entry which is preliminary data.</text>
</comment>
<dbReference type="Pfam" id="PF04326">
    <property type="entry name" value="SLFN_AlbA_2"/>
    <property type="match status" value="1"/>
</dbReference>
<protein>
    <recommendedName>
        <fullName evidence="2">Schlafen AlbA-2 domain-containing protein</fullName>
    </recommendedName>
</protein>
<keyword evidence="1" id="KW-0472">Membrane</keyword>
<proteinExistence type="predicted"/>
<dbReference type="InterPro" id="IPR007421">
    <property type="entry name" value="Schlafen_AlbA_2_dom"/>
</dbReference>
<sequence>MKSKDFKSWYQSPKLNESQILDIVENRDNLESKDSEFKVNYFIKKNGKEDEDQPNKITRAICSFMNTIGGVVLIGVDDNGDLRGLENDLMHSGSNNVLKGRVALIDALEDKIRANIGVLVENFIRIYYVKVKTFDILVVEIPDRFSRPLVHKYKKDKANIKEFVIRFEKSVKKLEGKEMFPYFKKEYKFKGNEWVFERYTRHLLGHNSLLKVIYRKKHKTLAPIVFITSIFIGILAFLFFFDLIIALRLIPSAALSLGLIILIITKGIKEEIQIASGKELINELTKNKIVLAKKENLKTCLAGSLSIIILISFSLLYILLIDILNVFYFFGGCVTIVVFFLVLRSQFKEKSEFYLTKAKSDKNYV</sequence>
<feature type="transmembrane region" description="Helical" evidence="1">
    <location>
        <begin position="220"/>
        <end position="239"/>
    </location>
</feature>
<organism evidence="3">
    <name type="scientific">marine sediment metagenome</name>
    <dbReference type="NCBI Taxonomy" id="412755"/>
    <lineage>
        <taxon>unclassified sequences</taxon>
        <taxon>metagenomes</taxon>
        <taxon>ecological metagenomes</taxon>
    </lineage>
</organism>
<feature type="transmembrane region" description="Helical" evidence="1">
    <location>
        <begin position="326"/>
        <end position="343"/>
    </location>
</feature>
<feature type="transmembrane region" description="Helical" evidence="1">
    <location>
        <begin position="300"/>
        <end position="320"/>
    </location>
</feature>
<dbReference type="EMBL" id="LAZR01005585">
    <property type="protein sequence ID" value="KKM98730.1"/>
    <property type="molecule type" value="Genomic_DNA"/>
</dbReference>
<keyword evidence="1" id="KW-1133">Transmembrane helix</keyword>
<dbReference type="Gene3D" id="3.30.950.30">
    <property type="entry name" value="Schlafen, AAA domain"/>
    <property type="match status" value="1"/>
</dbReference>
<keyword evidence="1" id="KW-0812">Transmembrane</keyword>
<accession>A0A0F9PCJ7</accession>
<dbReference type="AlphaFoldDB" id="A0A0F9PCJ7"/>
<name>A0A0F9PCJ7_9ZZZZ</name>
<evidence type="ECO:0000313" key="3">
    <source>
        <dbReference type="EMBL" id="KKM98730.1"/>
    </source>
</evidence>
<reference evidence="3" key="1">
    <citation type="journal article" date="2015" name="Nature">
        <title>Complex archaea that bridge the gap between prokaryotes and eukaryotes.</title>
        <authorList>
            <person name="Spang A."/>
            <person name="Saw J.H."/>
            <person name="Jorgensen S.L."/>
            <person name="Zaremba-Niedzwiedzka K."/>
            <person name="Martijn J."/>
            <person name="Lind A.E."/>
            <person name="van Eijk R."/>
            <person name="Schleper C."/>
            <person name="Guy L."/>
            <person name="Ettema T.J."/>
        </authorList>
    </citation>
    <scope>NUCLEOTIDE SEQUENCE</scope>
</reference>
<gene>
    <name evidence="3" type="ORF">LCGC14_1154940</name>
</gene>
<evidence type="ECO:0000259" key="2">
    <source>
        <dbReference type="Pfam" id="PF04326"/>
    </source>
</evidence>
<feature type="transmembrane region" description="Helical" evidence="1">
    <location>
        <begin position="245"/>
        <end position="264"/>
    </location>
</feature>
<evidence type="ECO:0000256" key="1">
    <source>
        <dbReference type="SAM" id="Phobius"/>
    </source>
</evidence>
<feature type="domain" description="Schlafen AlbA-2" evidence="2">
    <location>
        <begin position="31"/>
        <end position="174"/>
    </location>
</feature>
<dbReference type="InterPro" id="IPR038461">
    <property type="entry name" value="Schlafen_AlbA_2_dom_sf"/>
</dbReference>